<keyword evidence="2" id="KW-1185">Reference proteome</keyword>
<evidence type="ECO:0000313" key="2">
    <source>
        <dbReference type="Proteomes" id="UP000265520"/>
    </source>
</evidence>
<name>A0A392SFF6_9FABA</name>
<accession>A0A392SFF6</accession>
<reference evidence="1 2" key="1">
    <citation type="journal article" date="2018" name="Front. Plant Sci.">
        <title>Red Clover (Trifolium pratense) and Zigzag Clover (T. medium) - A Picture of Genomic Similarities and Differences.</title>
        <authorList>
            <person name="Dluhosova J."/>
            <person name="Istvanek J."/>
            <person name="Nedelnik J."/>
            <person name="Repkova J."/>
        </authorList>
    </citation>
    <scope>NUCLEOTIDE SEQUENCE [LARGE SCALE GENOMIC DNA]</scope>
    <source>
        <strain evidence="2">cv. 10/8</strain>
        <tissue evidence="1">Leaf</tissue>
    </source>
</reference>
<dbReference type="Proteomes" id="UP000265520">
    <property type="component" value="Unassembled WGS sequence"/>
</dbReference>
<dbReference type="EMBL" id="LXQA010359493">
    <property type="protein sequence ID" value="MCI46576.1"/>
    <property type="molecule type" value="Genomic_DNA"/>
</dbReference>
<comment type="caution">
    <text evidence="1">The sequence shown here is derived from an EMBL/GenBank/DDBJ whole genome shotgun (WGS) entry which is preliminary data.</text>
</comment>
<dbReference type="AlphaFoldDB" id="A0A392SFF6"/>
<proteinExistence type="predicted"/>
<evidence type="ECO:0000313" key="1">
    <source>
        <dbReference type="EMBL" id="MCI46576.1"/>
    </source>
</evidence>
<organism evidence="1 2">
    <name type="scientific">Trifolium medium</name>
    <dbReference type="NCBI Taxonomy" id="97028"/>
    <lineage>
        <taxon>Eukaryota</taxon>
        <taxon>Viridiplantae</taxon>
        <taxon>Streptophyta</taxon>
        <taxon>Embryophyta</taxon>
        <taxon>Tracheophyta</taxon>
        <taxon>Spermatophyta</taxon>
        <taxon>Magnoliopsida</taxon>
        <taxon>eudicotyledons</taxon>
        <taxon>Gunneridae</taxon>
        <taxon>Pentapetalae</taxon>
        <taxon>rosids</taxon>
        <taxon>fabids</taxon>
        <taxon>Fabales</taxon>
        <taxon>Fabaceae</taxon>
        <taxon>Papilionoideae</taxon>
        <taxon>50 kb inversion clade</taxon>
        <taxon>NPAAA clade</taxon>
        <taxon>Hologalegina</taxon>
        <taxon>IRL clade</taxon>
        <taxon>Trifolieae</taxon>
        <taxon>Trifolium</taxon>
    </lineage>
</organism>
<sequence>MASQAKQVFYVKDPSPNSRWLVVLQGKNVQGSDEILDISETLPFLTNVPTFVEEDEECDVQAIRSDHQEGIWLD</sequence>
<protein>
    <submittedName>
        <fullName evidence="1">Uncharacterized protein</fullName>
    </submittedName>
</protein>